<reference evidence="1 2" key="1">
    <citation type="submission" date="2020-08" db="EMBL/GenBank/DDBJ databases">
        <title>Genome public.</title>
        <authorList>
            <person name="Liu C."/>
            <person name="Sun Q."/>
        </authorList>
    </citation>
    <scope>NUCLEOTIDE SEQUENCE [LARGE SCALE GENOMIC DNA]</scope>
    <source>
        <strain evidence="1 2">BX4</strain>
    </source>
</reference>
<name>A0ABR7F442_9FIRM</name>
<accession>A0ABR7F442</accession>
<sequence>MTENEISIGRFQELKLKPLNNGTYTEREKEIIKSIREKFTINKNTLLRRIIKPQDAGKYISGEYTSVRGYISRAEDYNDVGDFEDIFETFRLDYNDTPYHSTDKSYWKMEFKTIPDDLKKINLDNTYGKEFGGLNEDINPCTRNGYTGAKNGKVIPEWNLKTEGLRYDDNALITKIENGKIVKQYKYVKENKKWIKIK</sequence>
<comment type="caution">
    <text evidence="1">The sequence shown here is derived from an EMBL/GenBank/DDBJ whole genome shotgun (WGS) entry which is preliminary data.</text>
</comment>
<evidence type="ECO:0000313" key="1">
    <source>
        <dbReference type="EMBL" id="MBC5668377.1"/>
    </source>
</evidence>
<dbReference type="Proteomes" id="UP000597877">
    <property type="component" value="Unassembled WGS sequence"/>
</dbReference>
<keyword evidence="2" id="KW-1185">Reference proteome</keyword>
<organism evidence="1 2">
    <name type="scientific">Eubacterium segne</name>
    <dbReference type="NCBI Taxonomy" id="2763045"/>
    <lineage>
        <taxon>Bacteria</taxon>
        <taxon>Bacillati</taxon>
        <taxon>Bacillota</taxon>
        <taxon>Clostridia</taxon>
        <taxon>Eubacteriales</taxon>
        <taxon>Eubacteriaceae</taxon>
        <taxon>Eubacterium</taxon>
    </lineage>
</organism>
<evidence type="ECO:0000313" key="2">
    <source>
        <dbReference type="Proteomes" id="UP000597877"/>
    </source>
</evidence>
<proteinExistence type="predicted"/>
<dbReference type="EMBL" id="JACOOZ010000007">
    <property type="protein sequence ID" value="MBC5668377.1"/>
    <property type="molecule type" value="Genomic_DNA"/>
</dbReference>
<gene>
    <name evidence="1" type="ORF">H8S00_10310</name>
</gene>
<protein>
    <submittedName>
        <fullName evidence="1">Uncharacterized protein</fullName>
    </submittedName>
</protein>
<dbReference type="RefSeq" id="WP_118590028.1">
    <property type="nucleotide sequence ID" value="NZ_JACOOZ010000007.1"/>
</dbReference>